<comment type="subunit">
    <text evidence="6">Heterooligomer composed of large and small subunits.</text>
</comment>
<dbReference type="RefSeq" id="WP_079422699.1">
    <property type="nucleotide sequence ID" value="NZ_MZGV01000010.1"/>
</dbReference>
<dbReference type="HAMAP" id="MF_00337">
    <property type="entry name" value="Exonuc_7_S"/>
    <property type="match status" value="1"/>
</dbReference>
<dbReference type="GO" id="GO:0009318">
    <property type="term" value="C:exodeoxyribonuclease VII complex"/>
    <property type="evidence" value="ECO:0007669"/>
    <property type="project" value="UniProtKB-UniRule"/>
</dbReference>
<dbReference type="AlphaFoldDB" id="A0A1V4ITH2"/>
<evidence type="ECO:0000313" key="8">
    <source>
        <dbReference type="EMBL" id="OPJ63199.1"/>
    </source>
</evidence>
<keyword evidence="2 6" id="KW-0963">Cytoplasm</keyword>
<comment type="catalytic activity">
    <reaction evidence="6">
        <text>Exonucleolytic cleavage in either 5'- to 3'- or 3'- to 5'-direction to yield nucleoside 5'-phosphates.</text>
        <dbReference type="EC" id="3.1.11.6"/>
    </reaction>
</comment>
<keyword evidence="9" id="KW-1185">Reference proteome</keyword>
<comment type="caution">
    <text evidence="8">The sequence shown here is derived from an EMBL/GenBank/DDBJ whole genome shotgun (WGS) entry which is preliminary data.</text>
</comment>
<dbReference type="OrthoDB" id="1924430at2"/>
<dbReference type="STRING" id="1450648.CLORY_12820"/>
<reference evidence="8 9" key="1">
    <citation type="submission" date="2017-03" db="EMBL/GenBank/DDBJ databases">
        <title>Genome sequence of Clostridium oryzae DSM 28571.</title>
        <authorList>
            <person name="Poehlein A."/>
            <person name="Daniel R."/>
        </authorList>
    </citation>
    <scope>NUCLEOTIDE SEQUENCE [LARGE SCALE GENOMIC DNA]</scope>
    <source>
        <strain evidence="8 9">DSM 28571</strain>
    </source>
</reference>
<protein>
    <recommendedName>
        <fullName evidence="6">Exodeoxyribonuclease 7 small subunit</fullName>
        <ecNumber evidence="6">3.1.11.6</ecNumber>
    </recommendedName>
    <alternativeName>
        <fullName evidence="6">Exodeoxyribonuclease VII small subunit</fullName>
        <shortName evidence="6">Exonuclease VII small subunit</shortName>
    </alternativeName>
</protein>
<evidence type="ECO:0000256" key="3">
    <source>
        <dbReference type="ARBA" id="ARBA00022722"/>
    </source>
</evidence>
<keyword evidence="7" id="KW-0175">Coiled coil</keyword>
<gene>
    <name evidence="6 8" type="primary">xseB</name>
    <name evidence="8" type="ORF">CLORY_12820</name>
</gene>
<dbReference type="GO" id="GO:0006308">
    <property type="term" value="P:DNA catabolic process"/>
    <property type="evidence" value="ECO:0007669"/>
    <property type="project" value="UniProtKB-UniRule"/>
</dbReference>
<feature type="coiled-coil region" evidence="7">
    <location>
        <begin position="5"/>
        <end position="32"/>
    </location>
</feature>
<keyword evidence="3 6" id="KW-0540">Nuclease</keyword>
<dbReference type="EC" id="3.1.11.6" evidence="6"/>
<dbReference type="PANTHER" id="PTHR34137:SF1">
    <property type="entry name" value="EXODEOXYRIBONUCLEASE 7 SMALL SUBUNIT"/>
    <property type="match status" value="1"/>
</dbReference>
<dbReference type="Gene3D" id="1.10.287.1040">
    <property type="entry name" value="Exonuclease VII, small subunit"/>
    <property type="match status" value="1"/>
</dbReference>
<dbReference type="EMBL" id="MZGV01000010">
    <property type="protein sequence ID" value="OPJ63199.1"/>
    <property type="molecule type" value="Genomic_DNA"/>
</dbReference>
<evidence type="ECO:0000256" key="1">
    <source>
        <dbReference type="ARBA" id="ARBA00009998"/>
    </source>
</evidence>
<comment type="subcellular location">
    <subcellularLocation>
        <location evidence="6">Cytoplasm</location>
    </subcellularLocation>
</comment>
<dbReference type="GO" id="GO:0008855">
    <property type="term" value="F:exodeoxyribonuclease VII activity"/>
    <property type="evidence" value="ECO:0007669"/>
    <property type="project" value="UniProtKB-UniRule"/>
</dbReference>
<keyword evidence="4 6" id="KW-0378">Hydrolase</keyword>
<name>A0A1V4ITH2_9CLOT</name>
<organism evidence="8 9">
    <name type="scientific">Clostridium oryzae</name>
    <dbReference type="NCBI Taxonomy" id="1450648"/>
    <lineage>
        <taxon>Bacteria</taxon>
        <taxon>Bacillati</taxon>
        <taxon>Bacillota</taxon>
        <taxon>Clostridia</taxon>
        <taxon>Eubacteriales</taxon>
        <taxon>Clostridiaceae</taxon>
        <taxon>Clostridium</taxon>
    </lineage>
</organism>
<comment type="similarity">
    <text evidence="1 6">Belongs to the XseB family.</text>
</comment>
<dbReference type="InterPro" id="IPR037004">
    <property type="entry name" value="Exonuc_VII_ssu_sf"/>
</dbReference>
<dbReference type="NCBIfam" id="NF002140">
    <property type="entry name" value="PRK00977.1-4"/>
    <property type="match status" value="1"/>
</dbReference>
<evidence type="ECO:0000256" key="2">
    <source>
        <dbReference type="ARBA" id="ARBA00022490"/>
    </source>
</evidence>
<dbReference type="Proteomes" id="UP000190080">
    <property type="component" value="Unassembled WGS sequence"/>
</dbReference>
<evidence type="ECO:0000256" key="5">
    <source>
        <dbReference type="ARBA" id="ARBA00022839"/>
    </source>
</evidence>
<dbReference type="PIRSF" id="PIRSF006488">
    <property type="entry name" value="Exonuc_VII_S"/>
    <property type="match status" value="1"/>
</dbReference>
<evidence type="ECO:0000256" key="4">
    <source>
        <dbReference type="ARBA" id="ARBA00022801"/>
    </source>
</evidence>
<dbReference type="Pfam" id="PF02609">
    <property type="entry name" value="Exonuc_VII_S"/>
    <property type="match status" value="1"/>
</dbReference>
<dbReference type="SUPFAM" id="SSF116842">
    <property type="entry name" value="XseB-like"/>
    <property type="match status" value="1"/>
</dbReference>
<evidence type="ECO:0000256" key="6">
    <source>
        <dbReference type="HAMAP-Rule" id="MF_00337"/>
    </source>
</evidence>
<dbReference type="InterPro" id="IPR003761">
    <property type="entry name" value="Exonuc_VII_S"/>
</dbReference>
<sequence>MAKKKENFEDIMANLETIVNKMENENPSLEEAIAYYEEGIKSCGKLYKILNNAEGKIKVLKENTEVDFEEEGKI</sequence>
<evidence type="ECO:0000256" key="7">
    <source>
        <dbReference type="SAM" id="Coils"/>
    </source>
</evidence>
<dbReference type="PANTHER" id="PTHR34137">
    <property type="entry name" value="EXODEOXYRIBONUCLEASE 7 SMALL SUBUNIT"/>
    <property type="match status" value="1"/>
</dbReference>
<evidence type="ECO:0000313" key="9">
    <source>
        <dbReference type="Proteomes" id="UP000190080"/>
    </source>
</evidence>
<dbReference type="GO" id="GO:0005829">
    <property type="term" value="C:cytosol"/>
    <property type="evidence" value="ECO:0007669"/>
    <property type="project" value="TreeGrafter"/>
</dbReference>
<proteinExistence type="inferred from homology"/>
<accession>A0A1V4ITH2</accession>
<comment type="function">
    <text evidence="6">Bidirectionally degrades single-stranded DNA into large acid-insoluble oligonucleotides, which are then degraded further into small acid-soluble oligonucleotides.</text>
</comment>
<keyword evidence="5 6" id="KW-0269">Exonuclease</keyword>
<dbReference type="NCBIfam" id="TIGR01280">
    <property type="entry name" value="xseB"/>
    <property type="match status" value="1"/>
</dbReference>